<proteinExistence type="predicted"/>
<dbReference type="RefSeq" id="WP_062007368.1">
    <property type="nucleotide sequence ID" value="NZ_CP012677.1"/>
</dbReference>
<sequence>MPSAKTSPSRRIALFIAATDVAILGLVLHFLVPGDVAGLITDVLFTVLVYLLMALIAPTAARHKLALGAFTISAVIELAQLTGVPAQLAVSFPPSRLVLGTTFSALDLVAYAVGAAAVYYADVALSQRGRTWLASRQE</sequence>
<keyword evidence="3" id="KW-1185">Reference proteome</keyword>
<protein>
    <recommendedName>
        <fullName evidence="4">DUF2809 domain-containing protein</fullName>
    </recommendedName>
</protein>
<dbReference type="KEGG" id="aaq:AOC05_11630"/>
<evidence type="ECO:0000313" key="3">
    <source>
        <dbReference type="Proteomes" id="UP000062833"/>
    </source>
</evidence>
<keyword evidence="1" id="KW-0472">Membrane</keyword>
<feature type="transmembrane region" description="Helical" evidence="1">
    <location>
        <begin position="97"/>
        <end position="121"/>
    </location>
</feature>
<evidence type="ECO:0008006" key="4">
    <source>
        <dbReference type="Google" id="ProtNLM"/>
    </source>
</evidence>
<dbReference type="OrthoDB" id="3874273at2"/>
<evidence type="ECO:0000256" key="1">
    <source>
        <dbReference type="SAM" id="Phobius"/>
    </source>
</evidence>
<dbReference type="InterPro" id="IPR021257">
    <property type="entry name" value="DUF2809"/>
</dbReference>
<feature type="transmembrane region" description="Helical" evidence="1">
    <location>
        <begin position="38"/>
        <end position="58"/>
    </location>
</feature>
<dbReference type="Pfam" id="PF10990">
    <property type="entry name" value="DUF2809"/>
    <property type="match status" value="1"/>
</dbReference>
<gene>
    <name evidence="2" type="ORF">AOC05_11630</name>
</gene>
<accession>A0A0M4RCD0</accession>
<feature type="transmembrane region" description="Helical" evidence="1">
    <location>
        <begin position="65"/>
        <end position="85"/>
    </location>
</feature>
<organism evidence="2 3">
    <name type="scientific">Arthrobacter alpinus</name>
    <dbReference type="NCBI Taxonomy" id="656366"/>
    <lineage>
        <taxon>Bacteria</taxon>
        <taxon>Bacillati</taxon>
        <taxon>Actinomycetota</taxon>
        <taxon>Actinomycetes</taxon>
        <taxon>Micrococcales</taxon>
        <taxon>Micrococcaceae</taxon>
        <taxon>Arthrobacter</taxon>
    </lineage>
</organism>
<dbReference type="Proteomes" id="UP000062833">
    <property type="component" value="Chromosome"/>
</dbReference>
<reference evidence="3" key="1">
    <citation type="submission" date="2015-09" db="EMBL/GenBank/DDBJ databases">
        <title>Complete genome of Arthrobacter alpinus strain R3.8.</title>
        <authorList>
            <person name="See-Too W.S."/>
            <person name="Chan K.G."/>
        </authorList>
    </citation>
    <scope>NUCLEOTIDE SEQUENCE [LARGE SCALE GENOMIC DNA]</scope>
    <source>
        <strain evidence="3">R3.8</strain>
    </source>
</reference>
<dbReference type="AlphaFoldDB" id="A0A0M4RCD0"/>
<keyword evidence="1" id="KW-1133">Transmembrane helix</keyword>
<name>A0A0M4RCD0_9MICC</name>
<feature type="transmembrane region" description="Helical" evidence="1">
    <location>
        <begin position="12"/>
        <end position="32"/>
    </location>
</feature>
<dbReference type="EMBL" id="CP012677">
    <property type="protein sequence ID" value="ALE92793.1"/>
    <property type="molecule type" value="Genomic_DNA"/>
</dbReference>
<keyword evidence="1" id="KW-0812">Transmembrane</keyword>
<evidence type="ECO:0000313" key="2">
    <source>
        <dbReference type="EMBL" id="ALE92793.1"/>
    </source>
</evidence>
<dbReference type="PATRIC" id="fig|656366.3.peg.2506"/>